<keyword evidence="1" id="KW-0472">Membrane</keyword>
<dbReference type="InterPro" id="IPR027417">
    <property type="entry name" value="P-loop_NTPase"/>
</dbReference>
<comment type="caution">
    <text evidence="2">The sequence shown here is derived from an EMBL/GenBank/DDBJ whole genome shotgun (WGS) entry which is preliminary data.</text>
</comment>
<dbReference type="Gene3D" id="3.40.50.300">
    <property type="entry name" value="P-loop containing nucleotide triphosphate hydrolases"/>
    <property type="match status" value="1"/>
</dbReference>
<dbReference type="Proteomes" id="UP001603857">
    <property type="component" value="Unassembled WGS sequence"/>
</dbReference>
<keyword evidence="1" id="KW-0812">Transmembrane</keyword>
<dbReference type="SUPFAM" id="SSF52540">
    <property type="entry name" value="P-loop containing nucleoside triphosphate hydrolases"/>
    <property type="match status" value="1"/>
</dbReference>
<name>A0ABD1M6S9_9FABA</name>
<reference evidence="2 3" key="1">
    <citation type="submission" date="2024-08" db="EMBL/GenBank/DDBJ databases">
        <title>Insights into the chromosomal genome structure of Flemingia macrophylla.</title>
        <authorList>
            <person name="Ding Y."/>
            <person name="Zhao Y."/>
            <person name="Bi W."/>
            <person name="Wu M."/>
            <person name="Zhao G."/>
            <person name="Gong Y."/>
            <person name="Li W."/>
            <person name="Zhang P."/>
        </authorList>
    </citation>
    <scope>NUCLEOTIDE SEQUENCE [LARGE SCALE GENOMIC DNA]</scope>
    <source>
        <strain evidence="2">DYQJB</strain>
        <tissue evidence="2">Leaf</tissue>
    </source>
</reference>
<organism evidence="2 3">
    <name type="scientific">Flemingia macrophylla</name>
    <dbReference type="NCBI Taxonomy" id="520843"/>
    <lineage>
        <taxon>Eukaryota</taxon>
        <taxon>Viridiplantae</taxon>
        <taxon>Streptophyta</taxon>
        <taxon>Embryophyta</taxon>
        <taxon>Tracheophyta</taxon>
        <taxon>Spermatophyta</taxon>
        <taxon>Magnoliopsida</taxon>
        <taxon>eudicotyledons</taxon>
        <taxon>Gunneridae</taxon>
        <taxon>Pentapetalae</taxon>
        <taxon>rosids</taxon>
        <taxon>fabids</taxon>
        <taxon>Fabales</taxon>
        <taxon>Fabaceae</taxon>
        <taxon>Papilionoideae</taxon>
        <taxon>50 kb inversion clade</taxon>
        <taxon>NPAAA clade</taxon>
        <taxon>indigoferoid/millettioid clade</taxon>
        <taxon>Phaseoleae</taxon>
        <taxon>Flemingia</taxon>
    </lineage>
</organism>
<accession>A0ABD1M6S9</accession>
<evidence type="ECO:0000256" key="1">
    <source>
        <dbReference type="SAM" id="Phobius"/>
    </source>
</evidence>
<keyword evidence="1" id="KW-1133">Transmembrane helix</keyword>
<sequence>MMPLEKEVERFAENIQDAYADTASFVEQVMFLVFGFVFSIISFFVGISYHLVNWGSVLHVGIAGQAVTEEQKIRLSIARVVLLNPYILLLEEVTGGLDFE</sequence>
<protein>
    <submittedName>
        <fullName evidence="2">Uncharacterized protein</fullName>
    </submittedName>
</protein>
<dbReference type="AlphaFoldDB" id="A0ABD1M6S9"/>
<evidence type="ECO:0000313" key="3">
    <source>
        <dbReference type="Proteomes" id="UP001603857"/>
    </source>
</evidence>
<proteinExistence type="predicted"/>
<keyword evidence="3" id="KW-1185">Reference proteome</keyword>
<evidence type="ECO:0000313" key="2">
    <source>
        <dbReference type="EMBL" id="KAL2331484.1"/>
    </source>
</evidence>
<gene>
    <name evidence="2" type="ORF">Fmac_019065</name>
</gene>
<feature type="transmembrane region" description="Helical" evidence="1">
    <location>
        <begin position="29"/>
        <end position="52"/>
    </location>
</feature>
<dbReference type="EMBL" id="JBGMDY010000006">
    <property type="protein sequence ID" value="KAL2331484.1"/>
    <property type="molecule type" value="Genomic_DNA"/>
</dbReference>